<evidence type="ECO:0000256" key="1">
    <source>
        <dbReference type="SAM" id="Phobius"/>
    </source>
</evidence>
<dbReference type="HOGENOM" id="CLU_2738093_0_0_11"/>
<dbReference type="EMBL" id="CP001778">
    <property type="protein sequence ID" value="ADD45045.1"/>
    <property type="molecule type" value="Genomic_DNA"/>
</dbReference>
<evidence type="ECO:0000313" key="2">
    <source>
        <dbReference type="EMBL" id="ADD45045.1"/>
    </source>
</evidence>
<evidence type="ECO:0000313" key="3">
    <source>
        <dbReference type="Proteomes" id="UP000000844"/>
    </source>
</evidence>
<dbReference type="STRING" id="446470.Snas_5413"/>
<gene>
    <name evidence="2" type="ordered locus">Snas_5413</name>
</gene>
<dbReference type="RefSeq" id="WP_013020616.1">
    <property type="nucleotide sequence ID" value="NC_013947.1"/>
</dbReference>
<accession>D3PVS4</accession>
<proteinExistence type="predicted"/>
<dbReference type="Proteomes" id="UP000000844">
    <property type="component" value="Chromosome"/>
</dbReference>
<feature type="transmembrane region" description="Helical" evidence="1">
    <location>
        <begin position="45"/>
        <end position="67"/>
    </location>
</feature>
<keyword evidence="1" id="KW-0812">Transmembrane</keyword>
<dbReference type="KEGG" id="sna:Snas_5413"/>
<reference evidence="2 3" key="1">
    <citation type="journal article" date="2009" name="Stand. Genomic Sci.">
        <title>Complete genome sequence of Stackebrandtia nassauensis type strain (LLR-40K-21).</title>
        <authorList>
            <person name="Munk C."/>
            <person name="Lapidus A."/>
            <person name="Copeland A."/>
            <person name="Jando M."/>
            <person name="Mayilraj S."/>
            <person name="Glavina Del Rio T."/>
            <person name="Nolan M."/>
            <person name="Chen F."/>
            <person name="Lucas S."/>
            <person name="Tice H."/>
            <person name="Cheng J.F."/>
            <person name="Han C."/>
            <person name="Detter J.C."/>
            <person name="Bruce D."/>
            <person name="Goodwin L."/>
            <person name="Chain P."/>
            <person name="Pitluck S."/>
            <person name="Goker M."/>
            <person name="Ovchinikova G."/>
            <person name="Pati A."/>
            <person name="Ivanova N."/>
            <person name="Mavromatis K."/>
            <person name="Chen A."/>
            <person name="Palaniappan K."/>
            <person name="Land M."/>
            <person name="Hauser L."/>
            <person name="Chang Y.J."/>
            <person name="Jeffries C.D."/>
            <person name="Bristow J."/>
            <person name="Eisen J.A."/>
            <person name="Markowitz V."/>
            <person name="Hugenholtz P."/>
            <person name="Kyrpides N.C."/>
            <person name="Klenk H.P."/>
        </authorList>
    </citation>
    <scope>NUCLEOTIDE SEQUENCE [LARGE SCALE GENOMIC DNA]</scope>
    <source>
        <strain evidence="3">DSM 44728 / CIP 108903 / NRRL B-16338 / NBRC 102104 / LLR-40K-21</strain>
    </source>
</reference>
<keyword evidence="1" id="KW-0472">Membrane</keyword>
<feature type="transmembrane region" description="Helical" evidence="1">
    <location>
        <begin position="6"/>
        <end position="25"/>
    </location>
</feature>
<organism evidence="2 3">
    <name type="scientific">Stackebrandtia nassauensis (strain DSM 44728 / CIP 108903 / NRRL B-16338 / NBRC 102104 / LLR-40K-21)</name>
    <dbReference type="NCBI Taxonomy" id="446470"/>
    <lineage>
        <taxon>Bacteria</taxon>
        <taxon>Bacillati</taxon>
        <taxon>Actinomycetota</taxon>
        <taxon>Actinomycetes</taxon>
        <taxon>Glycomycetales</taxon>
        <taxon>Glycomycetaceae</taxon>
        <taxon>Stackebrandtia</taxon>
    </lineage>
</organism>
<dbReference type="AlphaFoldDB" id="D3PVS4"/>
<name>D3PVS4_STANL</name>
<keyword evidence="3" id="KW-1185">Reference proteome</keyword>
<sequence>MNGIAVLAVILFVVIGGPSWILSIFSPAYRKRRRESRAKTANKAWGLLALAGTIALIGLAGLDYIGLIEIK</sequence>
<protein>
    <submittedName>
        <fullName evidence="2">Uncharacterized protein</fullName>
    </submittedName>
</protein>
<keyword evidence="1" id="KW-1133">Transmembrane helix</keyword>